<keyword evidence="2" id="KW-1185">Reference proteome</keyword>
<reference evidence="1 2" key="1">
    <citation type="submission" date="2021-04" db="EMBL/GenBank/DDBJ databases">
        <authorList>
            <person name="Bliznina A."/>
        </authorList>
    </citation>
    <scope>NUCLEOTIDE SEQUENCE [LARGE SCALE GENOMIC DNA]</scope>
</reference>
<evidence type="ECO:0000313" key="2">
    <source>
        <dbReference type="Proteomes" id="UP001158576"/>
    </source>
</evidence>
<dbReference type="EMBL" id="OU015568">
    <property type="protein sequence ID" value="CAG5088770.1"/>
    <property type="molecule type" value="Genomic_DNA"/>
</dbReference>
<dbReference type="Proteomes" id="UP001158576">
    <property type="component" value="Chromosome PAR"/>
</dbReference>
<sequence length="151" mass="17074">MKLIICYLEFALSLSEKPISWPALEFRYNFNCDSAAEGVVCVTNCNDVFDQCVDGLDTIENTDEIFECYYANLDCIDHCPCYDFCFDGCSQCPEHEFCPAACDDEEAKTCHSSCVNSMANCLDGCKEPRLDCHYKCNIENFVCTKDCPCMN</sequence>
<evidence type="ECO:0000313" key="1">
    <source>
        <dbReference type="EMBL" id="CAG5088770.1"/>
    </source>
</evidence>
<gene>
    <name evidence="1" type="ORF">OKIOD_LOCUS3523</name>
</gene>
<organism evidence="1 2">
    <name type="scientific">Oikopleura dioica</name>
    <name type="common">Tunicate</name>
    <dbReference type="NCBI Taxonomy" id="34765"/>
    <lineage>
        <taxon>Eukaryota</taxon>
        <taxon>Metazoa</taxon>
        <taxon>Chordata</taxon>
        <taxon>Tunicata</taxon>
        <taxon>Appendicularia</taxon>
        <taxon>Copelata</taxon>
        <taxon>Oikopleuridae</taxon>
        <taxon>Oikopleura</taxon>
    </lineage>
</organism>
<proteinExistence type="predicted"/>
<accession>A0ABN7S161</accession>
<protein>
    <submittedName>
        <fullName evidence="1">Oidioi.mRNA.OKI2018_I69.PAR.g11965.t1.cds</fullName>
    </submittedName>
</protein>
<name>A0ABN7S161_OIKDI</name>